<dbReference type="GO" id="GO:0065002">
    <property type="term" value="P:intracellular protein transmembrane transport"/>
    <property type="evidence" value="ECO:0007669"/>
    <property type="project" value="TreeGrafter"/>
</dbReference>
<dbReference type="EMBL" id="BLKM01008815">
    <property type="protein sequence ID" value="GFG35017.1"/>
    <property type="molecule type" value="Genomic_DNA"/>
</dbReference>
<feature type="region of interest" description="Disordered" evidence="1">
    <location>
        <begin position="626"/>
        <end position="648"/>
    </location>
</feature>
<proteinExistence type="predicted"/>
<dbReference type="Pfam" id="PF23128">
    <property type="entry name" value="YbjQ_4"/>
    <property type="match status" value="1"/>
</dbReference>
<dbReference type="Pfam" id="PF23028">
    <property type="entry name" value="YbjQ_3"/>
    <property type="match status" value="1"/>
</dbReference>
<dbReference type="OrthoDB" id="419768at2759"/>
<dbReference type="PROSITE" id="PS50004">
    <property type="entry name" value="C2"/>
    <property type="match status" value="1"/>
</dbReference>
<dbReference type="GO" id="GO:0005886">
    <property type="term" value="C:plasma membrane"/>
    <property type="evidence" value="ECO:0007669"/>
    <property type="project" value="TreeGrafter"/>
</dbReference>
<feature type="compositionally biased region" description="Low complexity" evidence="1">
    <location>
        <begin position="626"/>
        <end position="639"/>
    </location>
</feature>
<dbReference type="Gene3D" id="2.60.40.150">
    <property type="entry name" value="C2 domain"/>
    <property type="match status" value="1"/>
</dbReference>
<dbReference type="PANTHER" id="PTHR37412">
    <property type="entry name" value="C2 DOMAIN-CONTAINING PROTEIN 5"/>
    <property type="match status" value="1"/>
</dbReference>
<feature type="region of interest" description="Disordered" evidence="1">
    <location>
        <begin position="1710"/>
        <end position="1736"/>
    </location>
</feature>
<name>A0A6L2PZ69_COPFO</name>
<dbReference type="Proteomes" id="UP000502823">
    <property type="component" value="Unassembled WGS sequence"/>
</dbReference>
<protein>
    <recommendedName>
        <fullName evidence="2">C2 domain-containing protein</fullName>
    </recommendedName>
</protein>
<evidence type="ECO:0000256" key="1">
    <source>
        <dbReference type="SAM" id="MobiDB-lite"/>
    </source>
</evidence>
<feature type="domain" description="C2" evidence="2">
    <location>
        <begin position="1"/>
        <end position="110"/>
    </location>
</feature>
<dbReference type="SUPFAM" id="SSF49562">
    <property type="entry name" value="C2 domain (Calcium/lipid-binding domain, CaLB)"/>
    <property type="match status" value="1"/>
</dbReference>
<sequence length="1826" mass="199014">MPGKVKVKILAGRNLPVMDRSSDTTDAYVEVKLGNTTYKTDVCRKSLNPQWNSEWYRYEVDDSELQDEPLQIRLMDHDTYSANDAIGKVYLDLNPLLLPASPAPVKSSWNSENTTTSRSVMSGWIPVFDTMHGIRGEVNIIVKVELFSDFNKFRQSSCGVQLFYSPVIPQGYHAQVVHGFVEELVVNDDPEYQWIDKIRTPRASNEARQTLFFKLSGEVQRKIGLKALDLGGNAVIGYNQCFDLEGESGIVVRGIGTAVTLTKQQEISAQPPLPLDITAVDDGMVSASVVDDRCFVESSESGLLQPLDLCVPPPSPKLCVTPPTPSILSPTSPLLCKELCKESLSPASVGPGFSSVAKLKPKKKKARHPVLVVPRYLAAGSKVDHSLTHHHLTTRPDYGRHFSQPAMDLRSIASSCKKMGRSTQSLTSTLEESSFRNLLQQEDMRAEAQQGSRISRGLRAIRLFPQNKLSKKLVALKTRLKSESSVDEEVPELNNVDAGVGRMRASCTKKARVKFERRHSRSSSDSVATAIIRSLMETKMTGLDRVVEVRESPGSSPSSPSRRESYTNIELVKHAPGLHGKISEFDSSPIDGGPSDVHITVSESFLRLPSNDDGPELRYVDGHLISNTSSNVSSTSESSTSEEDASEDYSLDVPIMDKPLSHHTGTSPVVTSELNLMSTVTEHTDNDNIGACDLLLVDGNDAGVTPISNPPVIELTTADGPQAVSTPVCTVGSEQRSASCFGESETDLNLYQQQSPVTHSSSFVKNVNLTSVLSETGSVHSASVQRNTGLENVPSFGNGTADTRSNFAQNYSFSIPINDSGKMQVPVSTAGDNIPLKVSTSNCNLTSFIHTEEVNLTKKHIDLQDSGVSNNNLSDALVSECTTSIIQKNISVFKEAVQMLEVSSLSNFPSLPQSETASIATPNPGITPDVLPSHENVTYISAPVEEGSNNGLSAGNNVCVSPVVKAGSNNSACTLDVVLDVGGSCKTNSVIGMQNSLVGKVSVIGMLNIPTSPLHKSQSATTLCSCPTATIKHDTNDEQASPCCGGDLQFHNIKHGPCFVPPSRQQQQLFSGGEEDRQLAGSPLQTGPVLAAGSKISPSPAKLSTLPGIHRRSSDSDLSITPKGNSLTGSDRSSTMGGHIRQGPSVVRPAMNQESLDMMEYPFLTMSKYPPGFILRLGGTVSSRSVKLLERITNLEEPETRDAWWTEIRMEVRSHARALGCNVVLGYSENTSICDDVCVLSASGTAAVINMQFSTVTEQDTSGQHPISRTHLHNKELMTTSLDRTDFDRDKTTPQKGDFTLPFMVSHSELETVGTKVRHLSDGYELDPISACSVCHIPYSECSVPFRVTMRKCAVCRHGKVPDVLFTTIELPEGVSTTGKGCFLQAYVCRPKRDCRGELNAKEISDGLPFLEYELHRLLINKLKVKGMNSIFGLKVQVSIGERMLVGLATGTAVFLTPLPMPPVPKVSAGNSWEDDKKLAEIQKLLQDTVKKNREIYQLKPIVEPEFQSNGRIAASDTEESDDELPELDLAAGNKDTCVLEVDDAEDVDVISLLIDPCPPEGFYVVNTETVPGLDDQEIVRNLQMFTQVWRAKIPAGQPTSAFSQHIHRLLQSVYFKLRRMVPCALCDLQFSIELPEPDEMQISVLGMALGLGEPEKPSSKFKKKVIVPSAGKEANKKTDDCELIFSLDEDHVVTENSAVAPIQMQFSRPRPRSPLKIKTAQSKPHHTPPRERYGVDMTPLSYVPGGKIERYLGNLNFFFIRESTCIREGGGLSGFVHSFVTEVLAIVRAHVTALGGNAMVAYFMSECVLYHNPHKNQVRILLIIG</sequence>
<organism evidence="3 4">
    <name type="scientific">Coptotermes formosanus</name>
    <name type="common">Formosan subterranean termite</name>
    <dbReference type="NCBI Taxonomy" id="36987"/>
    <lineage>
        <taxon>Eukaryota</taxon>
        <taxon>Metazoa</taxon>
        <taxon>Ecdysozoa</taxon>
        <taxon>Arthropoda</taxon>
        <taxon>Hexapoda</taxon>
        <taxon>Insecta</taxon>
        <taxon>Pterygota</taxon>
        <taxon>Neoptera</taxon>
        <taxon>Polyneoptera</taxon>
        <taxon>Dictyoptera</taxon>
        <taxon>Blattodea</taxon>
        <taxon>Blattoidea</taxon>
        <taxon>Termitoidae</taxon>
        <taxon>Rhinotermitidae</taxon>
        <taxon>Coptotermes</taxon>
    </lineage>
</organism>
<dbReference type="CDD" id="cd08688">
    <property type="entry name" value="C2_KIAA0528-like"/>
    <property type="match status" value="1"/>
</dbReference>
<dbReference type="InterPro" id="IPR038983">
    <property type="entry name" value="C2CD5"/>
</dbReference>
<dbReference type="InParanoid" id="A0A6L2PZ69"/>
<dbReference type="Pfam" id="PF23025">
    <property type="entry name" value="YbjQ_2"/>
    <property type="match status" value="3"/>
</dbReference>
<dbReference type="InterPro" id="IPR056431">
    <property type="entry name" value="C2CD5_YbjQ-rel_dom"/>
</dbReference>
<dbReference type="InterPro" id="IPR000008">
    <property type="entry name" value="C2_dom"/>
</dbReference>
<dbReference type="InterPro" id="IPR056430">
    <property type="entry name" value="C2CD5_YbjQ-like_dom"/>
</dbReference>
<dbReference type="InterPro" id="IPR035892">
    <property type="entry name" value="C2_domain_sf"/>
</dbReference>
<dbReference type="InterPro" id="IPR057815">
    <property type="entry name" value="C2CD5_C"/>
</dbReference>
<dbReference type="GO" id="GO:0010828">
    <property type="term" value="P:positive regulation of D-glucose transmembrane transport"/>
    <property type="evidence" value="ECO:0007669"/>
    <property type="project" value="TreeGrafter"/>
</dbReference>
<dbReference type="GO" id="GO:0090314">
    <property type="term" value="P:positive regulation of protein targeting to membrane"/>
    <property type="evidence" value="ECO:0007669"/>
    <property type="project" value="TreeGrafter"/>
</dbReference>
<dbReference type="GO" id="GO:0005509">
    <property type="term" value="F:calcium ion binding"/>
    <property type="evidence" value="ECO:0007669"/>
    <property type="project" value="TreeGrafter"/>
</dbReference>
<reference evidence="4" key="1">
    <citation type="submission" date="2020-01" db="EMBL/GenBank/DDBJ databases">
        <title>Draft genome sequence of the Termite Coptotermes fromosanus.</title>
        <authorList>
            <person name="Itakura S."/>
            <person name="Yosikawa Y."/>
            <person name="Umezawa K."/>
        </authorList>
    </citation>
    <scope>NUCLEOTIDE SEQUENCE [LARGE SCALE GENOMIC DNA]</scope>
</reference>
<dbReference type="GO" id="GO:0005544">
    <property type="term" value="F:calcium-dependent phospholipid binding"/>
    <property type="evidence" value="ECO:0007669"/>
    <property type="project" value="InterPro"/>
</dbReference>
<dbReference type="Pfam" id="PF00168">
    <property type="entry name" value="C2"/>
    <property type="match status" value="1"/>
</dbReference>
<dbReference type="SMART" id="SM00239">
    <property type="entry name" value="C2"/>
    <property type="match status" value="1"/>
</dbReference>
<keyword evidence="4" id="KW-1185">Reference proteome</keyword>
<feature type="region of interest" description="Disordered" evidence="1">
    <location>
        <begin position="1062"/>
        <end position="1144"/>
    </location>
</feature>
<accession>A0A6L2PZ69</accession>
<evidence type="ECO:0000313" key="3">
    <source>
        <dbReference type="EMBL" id="GFG35017.1"/>
    </source>
</evidence>
<evidence type="ECO:0000313" key="4">
    <source>
        <dbReference type="Proteomes" id="UP000502823"/>
    </source>
</evidence>
<dbReference type="PANTHER" id="PTHR37412:SF2">
    <property type="entry name" value="C2 DOMAIN-CONTAINING PROTEIN 5"/>
    <property type="match status" value="1"/>
</dbReference>
<dbReference type="GO" id="GO:0072659">
    <property type="term" value="P:protein localization to plasma membrane"/>
    <property type="evidence" value="ECO:0007669"/>
    <property type="project" value="TreeGrafter"/>
</dbReference>
<dbReference type="InterPro" id="IPR037785">
    <property type="entry name" value="C2_C2CD5"/>
</dbReference>
<gene>
    <name evidence="3" type="ORF">Cfor_08499</name>
</gene>
<dbReference type="GO" id="GO:0031340">
    <property type="term" value="P:positive regulation of vesicle fusion"/>
    <property type="evidence" value="ECO:0007669"/>
    <property type="project" value="TreeGrafter"/>
</dbReference>
<evidence type="ECO:0000259" key="2">
    <source>
        <dbReference type="PROSITE" id="PS50004"/>
    </source>
</evidence>
<comment type="caution">
    <text evidence="3">The sequence shown here is derived from an EMBL/GenBank/DDBJ whole genome shotgun (WGS) entry which is preliminary data.</text>
</comment>
<dbReference type="FunCoup" id="A0A6L2PZ69">
    <property type="interactions" value="1067"/>
</dbReference>
<feature type="compositionally biased region" description="Polar residues" evidence="1">
    <location>
        <begin position="1116"/>
        <end position="1136"/>
    </location>
</feature>